<evidence type="ECO:0000313" key="3">
    <source>
        <dbReference type="Proteomes" id="UP000194432"/>
    </source>
</evidence>
<reference evidence="2 3" key="1">
    <citation type="submission" date="2017-05" db="EMBL/GenBank/DDBJ databases">
        <title>Polyphasic characterization of four soil-derived phenanthrene-degrading Acidovorax strains and proposal of Acidovorax phenanthrenivorans sp. nov.</title>
        <authorList>
            <person name="Singleton D.R."/>
            <person name="Lee J."/>
            <person name="Dickey A.N."/>
            <person name="Stroud A."/>
            <person name="Scholl E.H."/>
            <person name="Wright F.A."/>
            <person name="Aitken M.D."/>
        </authorList>
    </citation>
    <scope>NUCLEOTIDE SEQUENCE [LARGE SCALE GENOMIC DNA]</scope>
    <source>
        <strain evidence="2">NA3</strain>
    </source>
</reference>
<sequence>MLHRRRFLSTATCGLLAGGGAALLVGRGAQAQPSYTVPLAQLQEMVAQKFPRSVPVQGLLDLTVQAPRLRLLPEVNRLGAAMAVDAAGPALRRSHAGMFDVEFALRYEASDRTLRAHQLKLGRLEFPTLRPAVTEILNAYGPMLAEQSLREVTLHQLRPQDTAVFDGLGLQPGPITVTAKGLTVAFVAKQP</sequence>
<organism evidence="2 3">
    <name type="scientific">Acidovorax carolinensis</name>
    <dbReference type="NCBI Taxonomy" id="553814"/>
    <lineage>
        <taxon>Bacteria</taxon>
        <taxon>Pseudomonadati</taxon>
        <taxon>Pseudomonadota</taxon>
        <taxon>Betaproteobacteria</taxon>
        <taxon>Burkholderiales</taxon>
        <taxon>Comamonadaceae</taxon>
        <taxon>Acidovorax</taxon>
    </lineage>
</organism>
<dbReference type="RefSeq" id="WP_094098873.1">
    <property type="nucleotide sequence ID" value="NZ_CP021361.1"/>
</dbReference>
<dbReference type="InterPro" id="IPR006311">
    <property type="entry name" value="TAT_signal"/>
</dbReference>
<dbReference type="Proteomes" id="UP000194432">
    <property type="component" value="Chromosome 1"/>
</dbReference>
<evidence type="ECO:0000313" key="2">
    <source>
        <dbReference type="EMBL" id="ART53252.1"/>
    </source>
</evidence>
<keyword evidence="1" id="KW-0732">Signal</keyword>
<protein>
    <submittedName>
        <fullName evidence="2">DUF1439 domain-containing protein</fullName>
    </submittedName>
</protein>
<dbReference type="AlphaFoldDB" id="A0A240U607"/>
<dbReference type="PROSITE" id="PS51318">
    <property type="entry name" value="TAT"/>
    <property type="match status" value="1"/>
</dbReference>
<accession>A0A240U607</accession>
<proteinExistence type="predicted"/>
<keyword evidence="3" id="KW-1185">Reference proteome</keyword>
<feature type="signal peptide" evidence="1">
    <location>
        <begin position="1"/>
        <end position="31"/>
    </location>
</feature>
<dbReference type="EMBL" id="CP021361">
    <property type="protein sequence ID" value="ART53252.1"/>
    <property type="molecule type" value="Genomic_DNA"/>
</dbReference>
<evidence type="ECO:0000256" key="1">
    <source>
        <dbReference type="SAM" id="SignalP"/>
    </source>
</evidence>
<gene>
    <name evidence="2" type="ORF">CBP34_18445</name>
</gene>
<dbReference type="KEGG" id="acin:CBP34_18445"/>
<name>A0A240U607_9BURK</name>
<feature type="chain" id="PRO_5012331234" evidence="1">
    <location>
        <begin position="32"/>
        <end position="191"/>
    </location>
</feature>